<dbReference type="AlphaFoldDB" id="A0A8H7VHK4"/>
<dbReference type="InterPro" id="IPR029466">
    <property type="entry name" value="NAM-associated_C"/>
</dbReference>
<sequence length="294" mass="34520">MNNNSITANTTSTLASTNEPTTPITVTDKRERRNKWNSDEDCQLVTAYLEIATDEVKGKNQDGAKFWDRIFDEFQKYGNPNERTTHKIEGRFLTINRYISKFCGCMMEVERHPRSGEVEEDKWRRAIQEYKRTSLSRDKNFNVKPCFELSKTQKKWYGHPEHKKDAPSVDGPETEWPIGVKKAKSNKKRSNEDVEKVEQLEMEMELTHKRVAMDEFRTKNIDELVFCAKLMAEHAFMSVDMRNMTAEQRCYYAQRQQEILKRMGEEKRAEEEEKVVEGDDDDEEEDEDEVATSS</sequence>
<gene>
    <name evidence="3" type="ORF">INT45_012459</name>
</gene>
<dbReference type="PANTHER" id="PTHR45023:SF4">
    <property type="entry name" value="GLYCINE-RICH PROTEIN-RELATED"/>
    <property type="match status" value="1"/>
</dbReference>
<feature type="compositionally biased region" description="Acidic residues" evidence="1">
    <location>
        <begin position="278"/>
        <end position="294"/>
    </location>
</feature>
<evidence type="ECO:0000256" key="1">
    <source>
        <dbReference type="SAM" id="MobiDB-lite"/>
    </source>
</evidence>
<feature type="compositionally biased region" description="Basic and acidic residues" evidence="1">
    <location>
        <begin position="158"/>
        <end position="167"/>
    </location>
</feature>
<feature type="region of interest" description="Disordered" evidence="1">
    <location>
        <begin position="263"/>
        <end position="294"/>
    </location>
</feature>
<dbReference type="OrthoDB" id="7762329at2759"/>
<dbReference type="Proteomes" id="UP000646827">
    <property type="component" value="Unassembled WGS sequence"/>
</dbReference>
<feature type="compositionally biased region" description="Low complexity" evidence="1">
    <location>
        <begin position="1"/>
        <end position="18"/>
    </location>
</feature>
<feature type="domain" description="No apical meristem-associated C-terminal" evidence="2">
    <location>
        <begin position="120"/>
        <end position="259"/>
    </location>
</feature>
<organism evidence="3 4">
    <name type="scientific">Circinella minor</name>
    <dbReference type="NCBI Taxonomy" id="1195481"/>
    <lineage>
        <taxon>Eukaryota</taxon>
        <taxon>Fungi</taxon>
        <taxon>Fungi incertae sedis</taxon>
        <taxon>Mucoromycota</taxon>
        <taxon>Mucoromycotina</taxon>
        <taxon>Mucoromycetes</taxon>
        <taxon>Mucorales</taxon>
        <taxon>Lichtheimiaceae</taxon>
        <taxon>Circinella</taxon>
    </lineage>
</organism>
<evidence type="ECO:0000313" key="4">
    <source>
        <dbReference type="Proteomes" id="UP000646827"/>
    </source>
</evidence>
<dbReference type="EMBL" id="JAEPRB010000129">
    <property type="protein sequence ID" value="KAG2220790.1"/>
    <property type="molecule type" value="Genomic_DNA"/>
</dbReference>
<keyword evidence="4" id="KW-1185">Reference proteome</keyword>
<comment type="caution">
    <text evidence="3">The sequence shown here is derived from an EMBL/GenBank/DDBJ whole genome shotgun (WGS) entry which is preliminary data.</text>
</comment>
<accession>A0A8H7VHK4</accession>
<reference evidence="3 4" key="1">
    <citation type="submission" date="2020-12" db="EMBL/GenBank/DDBJ databases">
        <title>Metabolic potential, ecology and presence of endohyphal bacteria is reflected in genomic diversity of Mucoromycotina.</title>
        <authorList>
            <person name="Muszewska A."/>
            <person name="Okrasinska A."/>
            <person name="Steczkiewicz K."/>
            <person name="Drgas O."/>
            <person name="Orlowska M."/>
            <person name="Perlinska-Lenart U."/>
            <person name="Aleksandrzak-Piekarczyk T."/>
            <person name="Szatraj K."/>
            <person name="Zielenkiewicz U."/>
            <person name="Pilsyk S."/>
            <person name="Malc E."/>
            <person name="Mieczkowski P."/>
            <person name="Kruszewska J.S."/>
            <person name="Biernat P."/>
            <person name="Pawlowska J."/>
        </authorList>
    </citation>
    <scope>NUCLEOTIDE SEQUENCE [LARGE SCALE GENOMIC DNA]</scope>
    <source>
        <strain evidence="3 4">CBS 142.35</strain>
    </source>
</reference>
<protein>
    <recommendedName>
        <fullName evidence="2">No apical meristem-associated C-terminal domain-containing protein</fullName>
    </recommendedName>
</protein>
<evidence type="ECO:0000313" key="3">
    <source>
        <dbReference type="EMBL" id="KAG2220790.1"/>
    </source>
</evidence>
<dbReference type="PANTHER" id="PTHR45023">
    <property type="match status" value="1"/>
</dbReference>
<name>A0A8H7VHK4_9FUNG</name>
<evidence type="ECO:0000259" key="2">
    <source>
        <dbReference type="Pfam" id="PF14303"/>
    </source>
</evidence>
<feature type="compositionally biased region" description="Basic and acidic residues" evidence="1">
    <location>
        <begin position="263"/>
        <end position="277"/>
    </location>
</feature>
<feature type="region of interest" description="Disordered" evidence="1">
    <location>
        <begin position="157"/>
        <end position="194"/>
    </location>
</feature>
<feature type="region of interest" description="Disordered" evidence="1">
    <location>
        <begin position="1"/>
        <end position="23"/>
    </location>
</feature>
<proteinExistence type="predicted"/>
<dbReference type="Pfam" id="PF14303">
    <property type="entry name" value="NAM-associated"/>
    <property type="match status" value="1"/>
</dbReference>